<evidence type="ECO:0000256" key="1">
    <source>
        <dbReference type="SAM" id="Phobius"/>
    </source>
</evidence>
<keyword evidence="1" id="KW-1133">Transmembrane helix</keyword>
<organism evidence="2 3">
    <name type="scientific">Lentisphaera araneosa HTCC2155</name>
    <dbReference type="NCBI Taxonomy" id="313628"/>
    <lineage>
        <taxon>Bacteria</taxon>
        <taxon>Pseudomonadati</taxon>
        <taxon>Lentisphaerota</taxon>
        <taxon>Lentisphaeria</taxon>
        <taxon>Lentisphaerales</taxon>
        <taxon>Lentisphaeraceae</taxon>
        <taxon>Lentisphaera</taxon>
    </lineage>
</organism>
<feature type="transmembrane region" description="Helical" evidence="1">
    <location>
        <begin position="6"/>
        <end position="24"/>
    </location>
</feature>
<keyword evidence="3" id="KW-1185">Reference proteome</keyword>
<accession>A6DRH3</accession>
<feature type="transmembrane region" description="Helical" evidence="1">
    <location>
        <begin position="36"/>
        <end position="56"/>
    </location>
</feature>
<keyword evidence="1" id="KW-0472">Membrane</keyword>
<dbReference type="AlphaFoldDB" id="A6DRH3"/>
<name>A6DRH3_9BACT</name>
<dbReference type="EMBL" id="ABCK01000024">
    <property type="protein sequence ID" value="EDM25783.1"/>
    <property type="molecule type" value="Genomic_DNA"/>
</dbReference>
<evidence type="ECO:0000313" key="3">
    <source>
        <dbReference type="Proteomes" id="UP000004947"/>
    </source>
</evidence>
<protein>
    <submittedName>
        <fullName evidence="2">Uncharacterized protein</fullName>
    </submittedName>
</protein>
<keyword evidence="1" id="KW-0812">Transmembrane</keyword>
<gene>
    <name evidence="2" type="ORF">LNTAR_15242</name>
</gene>
<dbReference type="Proteomes" id="UP000004947">
    <property type="component" value="Unassembled WGS sequence"/>
</dbReference>
<proteinExistence type="predicted"/>
<reference evidence="2 3" key="1">
    <citation type="journal article" date="2010" name="J. Bacteriol.">
        <title>Genome sequence of Lentisphaera araneosa HTCC2155T, the type species of the order Lentisphaerales in the phylum Lentisphaerae.</title>
        <authorList>
            <person name="Thrash J.C."/>
            <person name="Cho J.C."/>
            <person name="Vergin K.L."/>
            <person name="Morris R.M."/>
            <person name="Giovannoni S.J."/>
        </authorList>
    </citation>
    <scope>NUCLEOTIDE SEQUENCE [LARGE SCALE GENOMIC DNA]</scope>
    <source>
        <strain evidence="2 3">HTCC2155</strain>
    </source>
</reference>
<comment type="caution">
    <text evidence="2">The sequence shown here is derived from an EMBL/GenBank/DDBJ whole genome shotgun (WGS) entry which is preliminary data.</text>
</comment>
<sequence length="64" mass="7383">MSNSYLVGRIIGTSIAGFFLVKALIGYYKKDKRTKFDYVCIPFVCLFIWAVIIQVFETVQILLK</sequence>
<evidence type="ECO:0000313" key="2">
    <source>
        <dbReference type="EMBL" id="EDM25783.1"/>
    </source>
</evidence>